<reference evidence="2" key="1">
    <citation type="journal article" date="2006" name="PLoS Biol.">
        <title>Macronuclear genome sequence of the ciliate Tetrahymena thermophila, a model eukaryote.</title>
        <authorList>
            <person name="Eisen J.A."/>
            <person name="Coyne R.S."/>
            <person name="Wu M."/>
            <person name="Wu D."/>
            <person name="Thiagarajan M."/>
            <person name="Wortman J.R."/>
            <person name="Badger J.H."/>
            <person name="Ren Q."/>
            <person name="Amedeo P."/>
            <person name="Jones K.M."/>
            <person name="Tallon L.J."/>
            <person name="Delcher A.L."/>
            <person name="Salzberg S.L."/>
            <person name="Silva J.C."/>
            <person name="Haas B.J."/>
            <person name="Majoros W.H."/>
            <person name="Farzad M."/>
            <person name="Carlton J.M."/>
            <person name="Smith R.K. Jr."/>
            <person name="Garg J."/>
            <person name="Pearlman R.E."/>
            <person name="Karrer K.M."/>
            <person name="Sun L."/>
            <person name="Manning G."/>
            <person name="Elde N.C."/>
            <person name="Turkewitz A.P."/>
            <person name="Asai D.J."/>
            <person name="Wilkes D.E."/>
            <person name="Wang Y."/>
            <person name="Cai H."/>
            <person name="Collins K."/>
            <person name="Stewart B.A."/>
            <person name="Lee S.R."/>
            <person name="Wilamowska K."/>
            <person name="Weinberg Z."/>
            <person name="Ruzzo W.L."/>
            <person name="Wloga D."/>
            <person name="Gaertig J."/>
            <person name="Frankel J."/>
            <person name="Tsao C.-C."/>
            <person name="Gorovsky M.A."/>
            <person name="Keeling P.J."/>
            <person name="Waller R.F."/>
            <person name="Patron N.J."/>
            <person name="Cherry J.M."/>
            <person name="Stover N.A."/>
            <person name="Krieger C.J."/>
            <person name="del Toro C."/>
            <person name="Ryder H.F."/>
            <person name="Williamson S.C."/>
            <person name="Barbeau R.A."/>
            <person name="Hamilton E.P."/>
            <person name="Orias E."/>
        </authorList>
    </citation>
    <scope>NUCLEOTIDE SEQUENCE [LARGE SCALE GENOMIC DNA]</scope>
    <source>
        <strain evidence="2">SB210</strain>
    </source>
</reference>
<gene>
    <name evidence="1" type="ORF">TTHERM_001149289</name>
</gene>
<proteinExistence type="predicted"/>
<accession>W7X0X8</accession>
<dbReference type="EMBL" id="GG662553">
    <property type="protein sequence ID" value="EWS72800.1"/>
    <property type="molecule type" value="Genomic_DNA"/>
</dbReference>
<evidence type="ECO:0000313" key="2">
    <source>
        <dbReference type="Proteomes" id="UP000009168"/>
    </source>
</evidence>
<dbReference type="Proteomes" id="UP000009168">
    <property type="component" value="Unassembled WGS sequence"/>
</dbReference>
<sequence>MDKKNKQIYQLSNINLYILFYEDIDRYHRKINLTFIIQTQCLYVKHILTKIIGIRDGHLFIHISKNSSIQCSQILQKQCQQVDFSVLALQFYEFLQYLKLQQGAIQKFDGLHATYYEIDFYLFIKKYVFIFYNRVVINNLIYYNFKNKQFFQVICFKLFNIFFRLFQDYAQNIKRQLRNYIYFLFKNFRAKYQLINSFNLQYNSKVKNILIYNQLYISTRLNIFIKIEMVIY</sequence>
<dbReference type="AlphaFoldDB" id="W7X0X8"/>
<protein>
    <submittedName>
        <fullName evidence="1">Uncharacterized protein</fullName>
    </submittedName>
</protein>
<evidence type="ECO:0000313" key="1">
    <source>
        <dbReference type="EMBL" id="EWS72800.1"/>
    </source>
</evidence>
<keyword evidence="2" id="KW-1185">Reference proteome</keyword>
<dbReference type="InParanoid" id="W7X0X8"/>
<name>W7X0X8_TETTS</name>
<dbReference type="GeneID" id="24441812"/>
<organism evidence="1 2">
    <name type="scientific">Tetrahymena thermophila (strain SB210)</name>
    <dbReference type="NCBI Taxonomy" id="312017"/>
    <lineage>
        <taxon>Eukaryota</taxon>
        <taxon>Sar</taxon>
        <taxon>Alveolata</taxon>
        <taxon>Ciliophora</taxon>
        <taxon>Intramacronucleata</taxon>
        <taxon>Oligohymenophorea</taxon>
        <taxon>Hymenostomatida</taxon>
        <taxon>Tetrahymenina</taxon>
        <taxon>Tetrahymenidae</taxon>
        <taxon>Tetrahymena</taxon>
    </lineage>
</organism>
<dbReference type="KEGG" id="tet:TTHERM_001149289"/>
<dbReference type="RefSeq" id="XP_012654659.1">
    <property type="nucleotide sequence ID" value="XM_012799205.1"/>
</dbReference>